<organism evidence="1 2">
    <name type="scientific">Gluconobacter vitians</name>
    <dbReference type="NCBI Taxonomy" id="2728102"/>
    <lineage>
        <taxon>Bacteria</taxon>
        <taxon>Pseudomonadati</taxon>
        <taxon>Pseudomonadota</taxon>
        <taxon>Alphaproteobacteria</taxon>
        <taxon>Acetobacterales</taxon>
        <taxon>Acetobacteraceae</taxon>
        <taxon>Gluconobacter</taxon>
    </lineage>
</organism>
<dbReference type="Proteomes" id="UP000623107">
    <property type="component" value="Unassembled WGS sequence"/>
</dbReference>
<dbReference type="EMBL" id="JABCQG010000070">
    <property type="protein sequence ID" value="MBF0860494.1"/>
    <property type="molecule type" value="Genomic_DNA"/>
</dbReference>
<name>A0ABR9Y983_9PROT</name>
<sequence length="292" mass="34270">MRDDAVRMLSGPNQREWLARNTRYQPKTDRLLVWNIITWRWCLATTENILELCPLSVRGFGDLGEIWKDVRSKASRQPYDLQQRGDSPVHNEEKRREWLRESRRRKCLPERIEIFNVIQGRWMAVTQENLAEHYSRGYWEPIGLGKAWEEIETGAIANPEAELTLREHAEFLAEHLFGTLRKTSETPDERISIIAEEFYSSREEQERAPPLPAPPQQLPTFEERLDARMPEALEVWATSQKGHITSRLVVEGLLQYQWPLSTIHQRALAQAMRQAGWTSRRNATTRFWVKNA</sequence>
<gene>
    <name evidence="1" type="ORF">HKD24_15090</name>
</gene>
<keyword evidence="2" id="KW-1185">Reference proteome</keyword>
<protein>
    <recommendedName>
        <fullName evidence="3">Transposase</fullName>
    </recommendedName>
</protein>
<dbReference type="RefSeq" id="WP_194260964.1">
    <property type="nucleotide sequence ID" value="NZ_JABCQG010000070.1"/>
</dbReference>
<evidence type="ECO:0008006" key="3">
    <source>
        <dbReference type="Google" id="ProtNLM"/>
    </source>
</evidence>
<proteinExistence type="predicted"/>
<accession>A0ABR9Y983</accession>
<evidence type="ECO:0000313" key="2">
    <source>
        <dbReference type="Proteomes" id="UP000623107"/>
    </source>
</evidence>
<reference evidence="1" key="1">
    <citation type="submission" date="2020-04" db="EMBL/GenBank/DDBJ databases">
        <authorList>
            <person name="Sombolestani A."/>
        </authorList>
    </citation>
    <scope>NUCLEOTIDE SEQUENCE</scope>
    <source>
        <strain evidence="1">LMG 31484</strain>
    </source>
</reference>
<reference evidence="1" key="2">
    <citation type="submission" date="2020-11" db="EMBL/GenBank/DDBJ databases">
        <title>Description of novel Gluconobacter species.</title>
        <authorList>
            <person name="Cleenwerck I."/>
            <person name="Cnockaert M."/>
            <person name="Borremans W."/>
            <person name="Wieme A.D."/>
            <person name="De Vuyst L."/>
            <person name="Vandamme P."/>
        </authorList>
    </citation>
    <scope>NUCLEOTIDE SEQUENCE</scope>
    <source>
        <strain evidence="1">LMG 31484</strain>
    </source>
</reference>
<comment type="caution">
    <text evidence="1">The sequence shown here is derived from an EMBL/GenBank/DDBJ whole genome shotgun (WGS) entry which is preliminary data.</text>
</comment>
<evidence type="ECO:0000313" key="1">
    <source>
        <dbReference type="EMBL" id="MBF0860494.1"/>
    </source>
</evidence>